<evidence type="ECO:0000313" key="2">
    <source>
        <dbReference type="Proteomes" id="UP001079430"/>
    </source>
</evidence>
<dbReference type="Proteomes" id="UP001079430">
    <property type="component" value="Unassembled WGS sequence"/>
</dbReference>
<accession>A0ABT4KKU0</accession>
<reference evidence="1" key="1">
    <citation type="submission" date="2022-10" db="EMBL/GenBank/DDBJ databases">
        <title>Whole genome sequencing of three plant growth promoting bacteria isolated from Vachellia tortilis subsp. raddiana in Morocco.</title>
        <authorList>
            <person name="Hnini M."/>
            <person name="Zouagui R."/>
            <person name="Zouagui H."/>
            <person name="Chemao Elfihri M.-W."/>
            <person name="Ibrahimi A."/>
            <person name="Sbabou L."/>
            <person name="Aurag J."/>
        </authorList>
    </citation>
    <scope>NUCLEOTIDE SEQUENCE</scope>
    <source>
        <strain evidence="1">LMR678</strain>
    </source>
</reference>
<proteinExistence type="predicted"/>
<dbReference type="Pfam" id="PF05711">
    <property type="entry name" value="TylF"/>
    <property type="match status" value="1"/>
</dbReference>
<name>A0ABT4KKU0_9HYPH</name>
<dbReference type="InterPro" id="IPR029063">
    <property type="entry name" value="SAM-dependent_MTases_sf"/>
</dbReference>
<dbReference type="RefSeq" id="WP_269283126.1">
    <property type="nucleotide sequence ID" value="NZ_JAPVOI010000004.1"/>
</dbReference>
<evidence type="ECO:0008006" key="3">
    <source>
        <dbReference type="Google" id="ProtNLM"/>
    </source>
</evidence>
<gene>
    <name evidence="1" type="ORF">O3W52_21725</name>
</gene>
<keyword evidence="2" id="KW-1185">Reference proteome</keyword>
<evidence type="ECO:0000313" key="1">
    <source>
        <dbReference type="EMBL" id="MCZ4092587.1"/>
    </source>
</evidence>
<dbReference type="EMBL" id="JAPVOI010000004">
    <property type="protein sequence ID" value="MCZ4092587.1"/>
    <property type="molecule type" value="Genomic_DNA"/>
</dbReference>
<sequence>MRFRELRKRARYIAHGDKSLPGLEMDGFRVLNKNTAFLDDPKFNAAWRFAEQGNKEAWAKLGYVPDVRWRAHVCCWAALNASKLEGDFVEFGVNAGLFSMTVCDYLDFDKLDKKFYLFDTYEGIPTEGLSLSEKAIAIKRNNKFYIDVYNIAKRNFSRFPNTSLIRAHCRKHLMRQL</sequence>
<organism evidence="1 2">
    <name type="scientific">Sinorhizobium psoraleae</name>
    <dbReference type="NCBI Taxonomy" id="520838"/>
    <lineage>
        <taxon>Bacteria</taxon>
        <taxon>Pseudomonadati</taxon>
        <taxon>Pseudomonadota</taxon>
        <taxon>Alphaproteobacteria</taxon>
        <taxon>Hyphomicrobiales</taxon>
        <taxon>Rhizobiaceae</taxon>
        <taxon>Sinorhizobium/Ensifer group</taxon>
        <taxon>Sinorhizobium</taxon>
    </lineage>
</organism>
<comment type="caution">
    <text evidence="1">The sequence shown here is derived from an EMBL/GenBank/DDBJ whole genome shotgun (WGS) entry which is preliminary data.</text>
</comment>
<dbReference type="Gene3D" id="3.40.50.150">
    <property type="entry name" value="Vaccinia Virus protein VP39"/>
    <property type="match status" value="1"/>
</dbReference>
<dbReference type="InterPro" id="IPR008884">
    <property type="entry name" value="TylF_MeTrfase"/>
</dbReference>
<protein>
    <recommendedName>
        <fullName evidence="3">Methyltransferase</fullName>
    </recommendedName>
</protein>